<sequence length="140" mass="14876">MDNGGTQRISQGTQVTQGIQPTQSTQSRADATASLPTIATVMSGTSVSPAKQPKPFLRGRGFVKTNETRRRTTPTLDEIRLRLLQKHGSDIGTPSRHVSEGKTMIATLGRRGGGVRAATTAESTPPPRRTDIPSISITAV</sequence>
<proteinExistence type="predicted"/>
<dbReference type="HOGENOM" id="CLU_1836672_0_0_1"/>
<dbReference type="AlphaFoldDB" id="R9AHM9"/>
<gene>
    <name evidence="2" type="ORF">J056_003950</name>
</gene>
<feature type="region of interest" description="Disordered" evidence="1">
    <location>
        <begin position="1"/>
        <end position="71"/>
    </location>
</feature>
<feature type="compositionally biased region" description="Polar residues" evidence="1">
    <location>
        <begin position="1"/>
        <end position="49"/>
    </location>
</feature>
<dbReference type="RefSeq" id="XP_009267434.1">
    <property type="nucleotide sequence ID" value="XM_009269159.1"/>
</dbReference>
<dbReference type="EMBL" id="KE007229">
    <property type="protein sequence ID" value="EOR01714.1"/>
    <property type="molecule type" value="Genomic_DNA"/>
</dbReference>
<organism evidence="2 3">
    <name type="scientific">Wallemia ichthyophaga (strain EXF-994 / CBS 113033)</name>
    <dbReference type="NCBI Taxonomy" id="1299270"/>
    <lineage>
        <taxon>Eukaryota</taxon>
        <taxon>Fungi</taxon>
        <taxon>Dikarya</taxon>
        <taxon>Basidiomycota</taxon>
        <taxon>Wallemiomycotina</taxon>
        <taxon>Wallemiomycetes</taxon>
        <taxon>Wallemiales</taxon>
        <taxon>Wallemiaceae</taxon>
        <taxon>Wallemia</taxon>
    </lineage>
</organism>
<name>R9AHM9_WALI9</name>
<dbReference type="GeneID" id="20376902"/>
<keyword evidence="3" id="KW-1185">Reference proteome</keyword>
<protein>
    <submittedName>
        <fullName evidence="2">Uncharacterized protein</fullName>
    </submittedName>
</protein>
<reference evidence="3" key="1">
    <citation type="journal article" date="2013" name="BMC Genomics">
        <title>Genome and transcriptome sequencing of the halophilic fungus Wallemia ichthyophaga: haloadaptations present and absent.</title>
        <authorList>
            <person name="Zajc J."/>
            <person name="Liu Y."/>
            <person name="Dai W."/>
            <person name="Yang Z."/>
            <person name="Hu J."/>
            <person name="Gostincar C."/>
            <person name="Gunde-Cimerman N."/>
        </authorList>
    </citation>
    <scope>NUCLEOTIDE SEQUENCE [LARGE SCALE GENOMIC DNA]</scope>
    <source>
        <strain evidence="3">EXF-994 / CBS 113033</strain>
    </source>
</reference>
<evidence type="ECO:0000256" key="1">
    <source>
        <dbReference type="SAM" id="MobiDB-lite"/>
    </source>
</evidence>
<feature type="region of interest" description="Disordered" evidence="1">
    <location>
        <begin position="109"/>
        <end position="140"/>
    </location>
</feature>
<dbReference type="KEGG" id="wic:J056_003950"/>
<evidence type="ECO:0000313" key="2">
    <source>
        <dbReference type="EMBL" id="EOR01714.1"/>
    </source>
</evidence>
<dbReference type="Proteomes" id="UP000014064">
    <property type="component" value="Unassembled WGS sequence"/>
</dbReference>
<evidence type="ECO:0000313" key="3">
    <source>
        <dbReference type="Proteomes" id="UP000014064"/>
    </source>
</evidence>
<accession>R9AHM9</accession>